<organism evidence="1">
    <name type="scientific">Arion vulgaris</name>
    <dbReference type="NCBI Taxonomy" id="1028688"/>
    <lineage>
        <taxon>Eukaryota</taxon>
        <taxon>Metazoa</taxon>
        <taxon>Spiralia</taxon>
        <taxon>Lophotrochozoa</taxon>
        <taxon>Mollusca</taxon>
        <taxon>Gastropoda</taxon>
        <taxon>Heterobranchia</taxon>
        <taxon>Euthyneura</taxon>
        <taxon>Panpulmonata</taxon>
        <taxon>Eupulmonata</taxon>
        <taxon>Stylommatophora</taxon>
        <taxon>Helicina</taxon>
        <taxon>Arionoidea</taxon>
        <taxon>Arionidae</taxon>
        <taxon>Arion</taxon>
    </lineage>
</organism>
<name>A0A0B6Y291_9EUPU</name>
<accession>A0A0B6Y291</accession>
<gene>
    <name evidence="1" type="primary">ORF8419</name>
</gene>
<evidence type="ECO:0000313" key="1">
    <source>
        <dbReference type="EMBL" id="CEK49645.1"/>
    </source>
</evidence>
<feature type="non-terminal residue" evidence="1">
    <location>
        <position position="1"/>
    </location>
</feature>
<reference evidence="1" key="1">
    <citation type="submission" date="2014-12" db="EMBL/GenBank/DDBJ databases">
        <title>Insight into the proteome of Arion vulgaris.</title>
        <authorList>
            <person name="Aradska J."/>
            <person name="Bulat T."/>
            <person name="Smidak R."/>
            <person name="Sarate P."/>
            <person name="Gangsoo J."/>
            <person name="Sialana F."/>
            <person name="Bilban M."/>
            <person name="Lubec G."/>
        </authorList>
    </citation>
    <scope>NUCLEOTIDE SEQUENCE</scope>
    <source>
        <tissue evidence="1">Skin</tissue>
    </source>
</reference>
<feature type="non-terminal residue" evidence="1">
    <location>
        <position position="76"/>
    </location>
</feature>
<protein>
    <submittedName>
        <fullName evidence="1">Uncharacterized protein</fullName>
    </submittedName>
</protein>
<dbReference type="AlphaFoldDB" id="A0A0B6Y291"/>
<dbReference type="EMBL" id="HACG01002780">
    <property type="protein sequence ID" value="CEK49645.1"/>
    <property type="molecule type" value="Transcribed_RNA"/>
</dbReference>
<sequence>SILQPLMQGADHSTLCCFHIVVFFDLQQEQQVLEPVFHIQKVQTEKLVALMDPLGIYSDSTSFHIHVRFLNIAISC</sequence>
<proteinExistence type="predicted"/>